<dbReference type="AlphaFoldDB" id="A0A3B6ED62"/>
<dbReference type="InterPro" id="IPR036514">
    <property type="entry name" value="SGNH_hydro_sf"/>
</dbReference>
<evidence type="ECO:0008006" key="8">
    <source>
        <dbReference type="Google" id="ProtNLM"/>
    </source>
</evidence>
<dbReference type="Proteomes" id="UP000019116">
    <property type="component" value="Chromosome 3A"/>
</dbReference>
<dbReference type="OrthoDB" id="642255at2759"/>
<evidence type="ECO:0000256" key="3">
    <source>
        <dbReference type="ARBA" id="ARBA00022801"/>
    </source>
</evidence>
<dbReference type="InterPro" id="IPR035669">
    <property type="entry name" value="SGNH_plant_lipase-like"/>
</dbReference>
<comment type="similarity">
    <text evidence="1">Belongs to the 'GDSL' lipolytic enzyme family.</text>
</comment>
<organism evidence="6">
    <name type="scientific">Triticum aestivum</name>
    <name type="common">Wheat</name>
    <dbReference type="NCBI Taxonomy" id="4565"/>
    <lineage>
        <taxon>Eukaryota</taxon>
        <taxon>Viridiplantae</taxon>
        <taxon>Streptophyta</taxon>
        <taxon>Embryophyta</taxon>
        <taxon>Tracheophyta</taxon>
        <taxon>Spermatophyta</taxon>
        <taxon>Magnoliopsida</taxon>
        <taxon>Liliopsida</taxon>
        <taxon>Poales</taxon>
        <taxon>Poaceae</taxon>
        <taxon>BOP clade</taxon>
        <taxon>Pooideae</taxon>
        <taxon>Triticodae</taxon>
        <taxon>Triticeae</taxon>
        <taxon>Triticinae</taxon>
        <taxon>Triticum</taxon>
    </lineage>
</organism>
<reference evidence="6" key="2">
    <citation type="submission" date="2018-10" db="UniProtKB">
        <authorList>
            <consortium name="EnsemblPlants"/>
        </authorList>
    </citation>
    <scope>IDENTIFICATION</scope>
</reference>
<dbReference type="Gramene" id="TraesROB_scaffold_004518_01G000600.1">
    <property type="protein sequence ID" value="TraesROB_scaffold_004518_01G000600.1"/>
    <property type="gene ID" value="TraesROB_scaffold_004518_01G000600"/>
</dbReference>
<feature type="chain" id="PRO_5043173333" description="GDSL esterase/lipase" evidence="5">
    <location>
        <begin position="22"/>
        <end position="364"/>
    </location>
</feature>
<keyword evidence="7" id="KW-1185">Reference proteome</keyword>
<feature type="signal peptide" evidence="5">
    <location>
        <begin position="1"/>
        <end position="21"/>
    </location>
</feature>
<accession>A0A3B6ED62</accession>
<evidence type="ECO:0000313" key="7">
    <source>
        <dbReference type="Proteomes" id="UP000019116"/>
    </source>
</evidence>
<dbReference type="Pfam" id="PF00657">
    <property type="entry name" value="Lipase_GDSL"/>
    <property type="match status" value="1"/>
</dbReference>
<evidence type="ECO:0000256" key="2">
    <source>
        <dbReference type="ARBA" id="ARBA00022729"/>
    </source>
</evidence>
<dbReference type="Gramene" id="TraesRN3A0100329900.1">
    <property type="protein sequence ID" value="TraesRN3A0100329900.1"/>
    <property type="gene ID" value="TraesRN3A0100329900"/>
</dbReference>
<dbReference type="PANTHER" id="PTHR22835">
    <property type="entry name" value="ZINC FINGER FYVE DOMAIN CONTAINING PROTEIN"/>
    <property type="match status" value="1"/>
</dbReference>
<sequence>MKLLCVLAAVLALASVEPAVSSPRRYDSIITFGDSFTDTGNAVVVLAEKSRFDLTVQPPYGMTFFGRPTGRYSNGRLIIDFIAEKLGLPFLPPYLSHNGSFSEGVNFAVAGATALNASFFRDIPLVGSFVLNTSSSVQLGWFQSLKPSLCTPKVKCPGFFHRTLFFMGEIGLNDYSFAVFGMTLPQLRSIVPDVVKTIAAATEQALLGQGAKTVVVPGIPPLGCMPPNLVFFPSNETAGYESSTGCLKGLNEIARHHNSELRKALDTVRGNHPDARVIYADFFTPVIEMVESPYKFGLTTDVLSCCCGGGGKYNFNISAGCGMPGATVCQDPSQYLYWDGHFTEAAHRYIAKGWLNSINSCKPW</sequence>
<dbReference type="SMR" id="A0A3B6ED62"/>
<dbReference type="Gramene" id="TraesWEE_scaffold_001349_01G000600.1">
    <property type="protein sequence ID" value="TraesWEE_scaffold_001349_01G000600.1"/>
    <property type="gene ID" value="TraesWEE_scaffold_001349_01G000600"/>
</dbReference>
<protein>
    <recommendedName>
        <fullName evidence="8">GDSL esterase/lipase</fullName>
    </recommendedName>
</protein>
<dbReference type="InterPro" id="IPR001087">
    <property type="entry name" value="GDSL"/>
</dbReference>
<name>A0A3B6ED62_WHEAT</name>
<dbReference type="STRING" id="4565.A0A3B6ED62"/>
<dbReference type="SUPFAM" id="SSF52266">
    <property type="entry name" value="SGNH hydrolase"/>
    <property type="match status" value="1"/>
</dbReference>
<proteinExistence type="inferred from homology"/>
<dbReference type="Gramene" id="TraesCS3A03G0326300.1">
    <property type="protein sequence ID" value="TraesCS3A03G0326300.1.CDS"/>
    <property type="gene ID" value="TraesCS3A03G0326300"/>
</dbReference>
<evidence type="ECO:0000256" key="4">
    <source>
        <dbReference type="ARBA" id="ARBA00023180"/>
    </source>
</evidence>
<keyword evidence="3" id="KW-0378">Hydrolase</keyword>
<reference evidence="6" key="1">
    <citation type="submission" date="2018-08" db="EMBL/GenBank/DDBJ databases">
        <authorList>
            <person name="Rossello M."/>
        </authorList>
    </citation>
    <scope>NUCLEOTIDE SEQUENCE [LARGE SCALE GENOMIC DNA]</scope>
    <source>
        <strain evidence="6">cv. Chinese Spring</strain>
    </source>
</reference>
<evidence type="ECO:0000256" key="1">
    <source>
        <dbReference type="ARBA" id="ARBA00008668"/>
    </source>
</evidence>
<dbReference type="Gramene" id="TraesCAD_scaffold_023340_01G000100.1">
    <property type="protein sequence ID" value="TraesCAD_scaffold_023340_01G000100.1"/>
    <property type="gene ID" value="TraesCAD_scaffold_023340_01G000100"/>
</dbReference>
<dbReference type="EnsemblPlants" id="TraesCS3A02G141200.1">
    <property type="protein sequence ID" value="TraesCS3A02G141200.1"/>
    <property type="gene ID" value="TraesCS3A02G141200"/>
</dbReference>
<dbReference type="GO" id="GO:0016788">
    <property type="term" value="F:hydrolase activity, acting on ester bonds"/>
    <property type="evidence" value="ECO:0007669"/>
    <property type="project" value="InterPro"/>
</dbReference>
<dbReference type="Gene3D" id="3.40.50.1110">
    <property type="entry name" value="SGNH hydrolase"/>
    <property type="match status" value="1"/>
</dbReference>
<evidence type="ECO:0000313" key="6">
    <source>
        <dbReference type="EnsemblPlants" id="TraesCS3A02G141200.1"/>
    </source>
</evidence>
<dbReference type="Gramene" id="TraesCS3A02G141200.1">
    <property type="protein sequence ID" value="TraesCS3A02G141200.1"/>
    <property type="gene ID" value="TraesCS3A02G141200"/>
</dbReference>
<dbReference type="Gramene" id="TraesCLE_scaffold_130370_01G000100.1">
    <property type="protein sequence ID" value="TraesCLE_scaffold_130370_01G000100.1"/>
    <property type="gene ID" value="TraesCLE_scaffold_130370_01G000100"/>
</dbReference>
<keyword evidence="4" id="KW-0325">Glycoprotein</keyword>
<dbReference type="OMA" id="HRTLFFM"/>
<keyword evidence="2 5" id="KW-0732">Signal</keyword>
<evidence type="ECO:0000256" key="5">
    <source>
        <dbReference type="SAM" id="SignalP"/>
    </source>
</evidence>
<dbReference type="CDD" id="cd01837">
    <property type="entry name" value="SGNH_plant_lipase_like"/>
    <property type="match status" value="1"/>
</dbReference>
<dbReference type="PANTHER" id="PTHR22835:SF501">
    <property type="entry name" value="OS01G0215000 PROTEIN"/>
    <property type="match status" value="1"/>
</dbReference>